<proteinExistence type="predicted"/>
<dbReference type="PANTHER" id="PTHR46732:SF8">
    <property type="entry name" value="ATP-DEPENDENT PROTEASE LA (LON) DOMAIN PROTEIN"/>
    <property type="match status" value="1"/>
</dbReference>
<evidence type="ECO:0000259" key="2">
    <source>
        <dbReference type="Pfam" id="PF02190"/>
    </source>
</evidence>
<keyword evidence="4" id="KW-1185">Reference proteome</keyword>
<dbReference type="KEGG" id="mis:MICPUN_101109"/>
<dbReference type="EMBL" id="CP001327">
    <property type="protein sequence ID" value="ACO64563.1"/>
    <property type="molecule type" value="Genomic_DNA"/>
</dbReference>
<dbReference type="Gene3D" id="2.30.130.40">
    <property type="entry name" value="LON domain-like"/>
    <property type="match status" value="1"/>
</dbReference>
<gene>
    <name evidence="3" type="ORF">MICPUN_101109</name>
</gene>
<feature type="region of interest" description="Disordered" evidence="1">
    <location>
        <begin position="235"/>
        <end position="254"/>
    </location>
</feature>
<evidence type="ECO:0000256" key="1">
    <source>
        <dbReference type="SAM" id="MobiDB-lite"/>
    </source>
</evidence>
<feature type="domain" description="Lon N-terminal" evidence="2">
    <location>
        <begin position="285"/>
        <end position="430"/>
    </location>
</feature>
<dbReference type="InterPro" id="IPR015947">
    <property type="entry name" value="PUA-like_sf"/>
</dbReference>
<dbReference type="InterPro" id="IPR046336">
    <property type="entry name" value="Lon_prtase_N_sf"/>
</dbReference>
<dbReference type="Pfam" id="PF08734">
    <property type="entry name" value="GYD"/>
    <property type="match status" value="1"/>
</dbReference>
<dbReference type="Pfam" id="PF02190">
    <property type="entry name" value="LON_substr_bdg"/>
    <property type="match status" value="1"/>
</dbReference>
<dbReference type="OrthoDB" id="44735at2759"/>
<dbReference type="Proteomes" id="UP000002009">
    <property type="component" value="Chromosome 6"/>
</dbReference>
<dbReference type="GeneID" id="8244239"/>
<dbReference type="AlphaFoldDB" id="C1E8T0"/>
<reference evidence="3 4" key="1">
    <citation type="journal article" date="2009" name="Science">
        <title>Green evolution and dynamic adaptations revealed by genomes of the marine picoeukaryotes Micromonas.</title>
        <authorList>
            <person name="Worden A.Z."/>
            <person name="Lee J.H."/>
            <person name="Mock T."/>
            <person name="Rouze P."/>
            <person name="Simmons M.P."/>
            <person name="Aerts A.L."/>
            <person name="Allen A.E."/>
            <person name="Cuvelier M.L."/>
            <person name="Derelle E."/>
            <person name="Everett M.V."/>
            <person name="Foulon E."/>
            <person name="Grimwood J."/>
            <person name="Gundlach H."/>
            <person name="Henrissat B."/>
            <person name="Napoli C."/>
            <person name="McDonald S.M."/>
            <person name="Parker M.S."/>
            <person name="Rombauts S."/>
            <person name="Salamov A."/>
            <person name="Von Dassow P."/>
            <person name="Badger J.H."/>
            <person name="Coutinho P.M."/>
            <person name="Demir E."/>
            <person name="Dubchak I."/>
            <person name="Gentemann C."/>
            <person name="Eikrem W."/>
            <person name="Gready J.E."/>
            <person name="John U."/>
            <person name="Lanier W."/>
            <person name="Lindquist E.A."/>
            <person name="Lucas S."/>
            <person name="Mayer K.F."/>
            <person name="Moreau H."/>
            <person name="Not F."/>
            <person name="Otillar R."/>
            <person name="Panaud O."/>
            <person name="Pangilinan J."/>
            <person name="Paulsen I."/>
            <person name="Piegu B."/>
            <person name="Poliakov A."/>
            <person name="Robbens S."/>
            <person name="Schmutz J."/>
            <person name="Toulza E."/>
            <person name="Wyss T."/>
            <person name="Zelensky A."/>
            <person name="Zhou K."/>
            <person name="Armbrust E.V."/>
            <person name="Bhattacharya D."/>
            <person name="Goodenough U.W."/>
            <person name="Van de Peer Y."/>
            <person name="Grigoriev I.V."/>
        </authorList>
    </citation>
    <scope>NUCLEOTIDE SEQUENCE [LARGE SCALE GENOMIC DNA]</scope>
    <source>
        <strain evidence="4">RCC299 / NOUM17</strain>
    </source>
</reference>
<evidence type="ECO:0000313" key="3">
    <source>
        <dbReference type="EMBL" id="ACO64563.1"/>
    </source>
</evidence>
<dbReference type="eggNOG" id="ENOG502RY2Y">
    <property type="taxonomic scope" value="Eukaryota"/>
</dbReference>
<dbReference type="InterPro" id="IPR003111">
    <property type="entry name" value="Lon_prtase_N"/>
</dbReference>
<sequence length="589" mass="65188">MLRTVVSRALASRAPAAARAGGNTAWRHTRLMSTEEEPATLAAGAEGEEGEFAPSDEIKFESSEPRYMTTLTFSEAGLQAMIKRDIDREKSAAKIIGLLGGRLQSYHVTTTGDANAVVTYTFPKNHNVQTLLYTLMASGSYSKQRTVKLMTWEDAAMSLKQSRAIYANGGVSCNLSLAVPKVDACHCRSSSLAAGVSPWRRAGAAGRLRARACVAAPPAAFGRREAPRRDPAAFRLFASGSGDPGESADDDGPRDYLAELSWLPPLDPTKEIEEIDPEASPQTMVLPLFPLGSTAYLPHSDHILNIFEPRYRQMYSDILFNGSRRFAVPVSNPETGRLATVAPVFYLEDLKEVSEQTDDAVKYVCSHKVIGRVRINRTLNDKVWRDRTTYLKAVVEPLEDGDDDEDLSTRERTLTDRFTSIIENQTKLQEPVRFTENLKATLSAARGEDGLWRMAGLWQSLMQNRLAAKESELSDEIQKLLRQYLESQGQDMRSKVTVQFDSLPAEIRAEFTRLQQQYREESAAMVSATIYPFVLLVQCDTHAERLSVFGEMLEEEEKRLQAKVALQSLFSGGMGGADAKGLDEPPTEA</sequence>
<evidence type="ECO:0000313" key="4">
    <source>
        <dbReference type="Proteomes" id="UP000002009"/>
    </source>
</evidence>
<accession>C1E8T0</accession>
<dbReference type="RefSeq" id="XP_002503305.1">
    <property type="nucleotide sequence ID" value="XM_002503259.1"/>
</dbReference>
<name>C1E8T0_MICCC</name>
<dbReference type="SUPFAM" id="SSF88697">
    <property type="entry name" value="PUA domain-like"/>
    <property type="match status" value="1"/>
</dbReference>
<dbReference type="InterPro" id="IPR014845">
    <property type="entry name" value="GYD/TTHA1554"/>
</dbReference>
<dbReference type="InParanoid" id="C1E8T0"/>
<protein>
    <recommendedName>
        <fullName evidence="2">Lon N-terminal domain-containing protein</fullName>
    </recommendedName>
</protein>
<dbReference type="PANTHER" id="PTHR46732">
    <property type="entry name" value="ATP-DEPENDENT PROTEASE LA (LON) DOMAIN PROTEIN"/>
    <property type="match status" value="1"/>
</dbReference>
<organism evidence="3 4">
    <name type="scientific">Micromonas commoda (strain RCC299 / NOUM17 / CCMP2709)</name>
    <name type="common">Picoplanktonic green alga</name>
    <dbReference type="NCBI Taxonomy" id="296587"/>
    <lineage>
        <taxon>Eukaryota</taxon>
        <taxon>Viridiplantae</taxon>
        <taxon>Chlorophyta</taxon>
        <taxon>Mamiellophyceae</taxon>
        <taxon>Mamiellales</taxon>
        <taxon>Mamiellaceae</taxon>
        <taxon>Micromonas</taxon>
    </lineage>
</organism>